<dbReference type="InterPro" id="IPR039248">
    <property type="entry name" value="Ptase_RsbX"/>
</dbReference>
<dbReference type="EMBL" id="BSPC01000068">
    <property type="protein sequence ID" value="GLS22994.1"/>
    <property type="molecule type" value="Genomic_DNA"/>
</dbReference>
<evidence type="ECO:0000313" key="4">
    <source>
        <dbReference type="Proteomes" id="UP001156882"/>
    </source>
</evidence>
<dbReference type="PANTHER" id="PTHR35801">
    <property type="entry name" value="PHOSPHOSERINE PHOSPHATASE RSBX"/>
    <property type="match status" value="1"/>
</dbReference>
<dbReference type="Pfam" id="PF07228">
    <property type="entry name" value="SpoIIE"/>
    <property type="match status" value="1"/>
</dbReference>
<feature type="domain" description="PPM-type phosphatase" evidence="1">
    <location>
        <begin position="173"/>
        <end position="291"/>
    </location>
</feature>
<dbReference type="InterPro" id="IPR036457">
    <property type="entry name" value="PPM-type-like_dom_sf"/>
</dbReference>
<keyword evidence="4" id="KW-1185">Reference proteome</keyword>
<dbReference type="SUPFAM" id="SSF81606">
    <property type="entry name" value="PP2C-like"/>
    <property type="match status" value="1"/>
</dbReference>
<dbReference type="PANTHER" id="PTHR35801:SF1">
    <property type="entry name" value="PHOSPHOSERINE PHOSPHATASE RSBX"/>
    <property type="match status" value="1"/>
</dbReference>
<comment type="caution">
    <text evidence="3">The sequence shown here is derived from an EMBL/GenBank/DDBJ whole genome shotgun (WGS) entry which is preliminary data.</text>
</comment>
<sequence length="335" mass="35026">MEIVIAVPVADPSQVSETRRIAATLAKERGFSSEELGRVSIVASELATNLIKHGGGGELLLGEFDDASGTGIECISVDKGRGIRDIEASLKDGFSTAGSAGQGLGAIRRQSHAFDIYSQIGTGTAVLARMKTGKLGSPSDTRSAWGAVSVPKIGETACGDGWHVVAFGRGETVMVVDGLGHGSLAAEAALAATRIFEKYSALPLPEIIERTHQGLRPTRGAAVAVARIDRVARIVEFVGVGNIAGSIISSTSVKKMVSHNGTAGHIARKIQAFSYPYEGSGLLVMHSDGIGTAWTMDRYPGLISRHPSLISAVLYRDYNRGRDDATVVTVNGSIA</sequence>
<dbReference type="Gene3D" id="3.30.565.10">
    <property type="entry name" value="Histidine kinase-like ATPase, C-terminal domain"/>
    <property type="match status" value="1"/>
</dbReference>
<evidence type="ECO:0000313" key="3">
    <source>
        <dbReference type="EMBL" id="GLS22994.1"/>
    </source>
</evidence>
<dbReference type="InterPro" id="IPR003594">
    <property type="entry name" value="HATPase_dom"/>
</dbReference>
<organism evidence="3 4">
    <name type="scientific">Labrys miyagiensis</name>
    <dbReference type="NCBI Taxonomy" id="346912"/>
    <lineage>
        <taxon>Bacteria</taxon>
        <taxon>Pseudomonadati</taxon>
        <taxon>Pseudomonadota</taxon>
        <taxon>Alphaproteobacteria</taxon>
        <taxon>Hyphomicrobiales</taxon>
        <taxon>Xanthobacteraceae</taxon>
        <taxon>Labrys</taxon>
    </lineage>
</organism>
<proteinExistence type="predicted"/>
<dbReference type="InterPro" id="IPR001932">
    <property type="entry name" value="PPM-type_phosphatase-like_dom"/>
</dbReference>
<accession>A0ABQ6CW87</accession>
<reference evidence="4" key="1">
    <citation type="journal article" date="2019" name="Int. J. Syst. Evol. Microbiol.">
        <title>The Global Catalogue of Microorganisms (GCM) 10K type strain sequencing project: providing services to taxonomists for standard genome sequencing and annotation.</title>
        <authorList>
            <consortium name="The Broad Institute Genomics Platform"/>
            <consortium name="The Broad Institute Genome Sequencing Center for Infectious Disease"/>
            <person name="Wu L."/>
            <person name="Ma J."/>
        </authorList>
    </citation>
    <scope>NUCLEOTIDE SEQUENCE [LARGE SCALE GENOMIC DNA]</scope>
    <source>
        <strain evidence="4">NBRC 101365</strain>
    </source>
</reference>
<dbReference type="Proteomes" id="UP001156882">
    <property type="component" value="Unassembled WGS sequence"/>
</dbReference>
<protein>
    <submittedName>
        <fullName evidence="3">Transcriptional regulator</fullName>
    </submittedName>
</protein>
<dbReference type="InterPro" id="IPR036890">
    <property type="entry name" value="HATPase_C_sf"/>
</dbReference>
<gene>
    <name evidence="3" type="ORF">GCM10007874_60140</name>
</gene>
<feature type="domain" description="Histidine kinase/HSP90-like ATPase" evidence="2">
    <location>
        <begin position="10"/>
        <end position="128"/>
    </location>
</feature>
<dbReference type="SUPFAM" id="SSF55874">
    <property type="entry name" value="ATPase domain of HSP90 chaperone/DNA topoisomerase II/histidine kinase"/>
    <property type="match status" value="1"/>
</dbReference>
<name>A0ABQ6CW87_9HYPH</name>
<dbReference type="Pfam" id="PF13581">
    <property type="entry name" value="HATPase_c_2"/>
    <property type="match status" value="1"/>
</dbReference>
<dbReference type="Gene3D" id="3.60.40.10">
    <property type="entry name" value="PPM-type phosphatase domain"/>
    <property type="match status" value="1"/>
</dbReference>
<dbReference type="RefSeq" id="WP_284315931.1">
    <property type="nucleotide sequence ID" value="NZ_BSPC01000068.1"/>
</dbReference>
<evidence type="ECO:0000259" key="2">
    <source>
        <dbReference type="Pfam" id="PF13581"/>
    </source>
</evidence>
<evidence type="ECO:0000259" key="1">
    <source>
        <dbReference type="Pfam" id="PF07228"/>
    </source>
</evidence>